<keyword evidence="8" id="KW-0206">Cytoskeleton</keyword>
<dbReference type="EMBL" id="GDID01003568">
    <property type="protein sequence ID" value="JAP93038.1"/>
    <property type="molecule type" value="Transcribed_RNA"/>
</dbReference>
<keyword evidence="5" id="KW-0963">Cytoplasm</keyword>
<evidence type="ECO:0000256" key="1">
    <source>
        <dbReference type="ARBA" id="ARBA00003029"/>
    </source>
</evidence>
<dbReference type="InterPro" id="IPR042815">
    <property type="entry name" value="DRC10"/>
</dbReference>
<dbReference type="PANTHER" id="PTHR31598">
    <property type="entry name" value="IQ DOMAIN-CONTAINING PROTEIN D"/>
    <property type="match status" value="1"/>
</dbReference>
<keyword evidence="6" id="KW-0282">Flagellum</keyword>
<comment type="function">
    <text evidence="1">Component of the nexin-dynein regulatory complex (N-DRC), a key regulator of ciliary/flagellar motility which maintains the alignment and integrity of the distal axoneme and regulates microtubule sliding in motile axonemes.</text>
</comment>
<evidence type="ECO:0000256" key="5">
    <source>
        <dbReference type="ARBA" id="ARBA00022490"/>
    </source>
</evidence>
<evidence type="ECO:0000256" key="8">
    <source>
        <dbReference type="ARBA" id="ARBA00023212"/>
    </source>
</evidence>
<keyword evidence="10" id="KW-0175">Coiled coil</keyword>
<gene>
    <name evidence="11" type="ORF">TPC1_14821</name>
</gene>
<comment type="similarity">
    <text evidence="3">Belongs to the DRC10 family.</text>
</comment>
<accession>A0A146K9M6</accession>
<evidence type="ECO:0000256" key="4">
    <source>
        <dbReference type="ARBA" id="ARBA00021752"/>
    </source>
</evidence>
<protein>
    <recommendedName>
        <fullName evidence="4">Dynein regulatory complex protein 10</fullName>
    </recommendedName>
</protein>
<evidence type="ECO:0000256" key="7">
    <source>
        <dbReference type="ARBA" id="ARBA00023069"/>
    </source>
</evidence>
<evidence type="ECO:0000256" key="2">
    <source>
        <dbReference type="ARBA" id="ARBA00004611"/>
    </source>
</evidence>
<proteinExistence type="inferred from homology"/>
<comment type="subcellular location">
    <subcellularLocation>
        <location evidence="2">Cytoplasm</location>
        <location evidence="2">Cytoskeleton</location>
        <location evidence="2">Flagellum axoneme</location>
    </subcellularLocation>
</comment>
<dbReference type="AlphaFoldDB" id="A0A146K9M6"/>
<keyword evidence="7" id="KW-0969">Cilium</keyword>
<evidence type="ECO:0000256" key="10">
    <source>
        <dbReference type="SAM" id="Coils"/>
    </source>
</evidence>
<sequence length="392" mass="45788">LIQVEACRCLSVVEDMITTLQQLQYVTPVLAVRVDLDTVFGKQLGDKLREYIKTRQLLEAAYQDQAQMKQGGFRSRQQKVEQKILQANKEFTAKTLDLTMIFSQSTDFLDKVKQHVNNLQELLPQRLMQVGGAGGKSVTSAALTQDQQTTQPGGSNYSSIADLIERLQHMYQVVHTNMNTSVQQEQNKKEDVKRLSDSEKSMESLAETYLKDQKLLEQKIEQEQLIINQQLETVQEKLQFNVEQADQRSNDLFQQISQLETQGNDDFVKQNQEFVNLTNEAGRKLTELVKKSQEMLKELQKQKRRFYLQIAEDMRQLDQKCFKIDEEIYMAKYEIKLSDERILVLKKEIDEYNKDKAVRDAADKQEADTLRRHEQYWDINELIEYLEGDRIQ</sequence>
<organism evidence="11">
    <name type="scientific">Trepomonas sp. PC1</name>
    <dbReference type="NCBI Taxonomy" id="1076344"/>
    <lineage>
        <taxon>Eukaryota</taxon>
        <taxon>Metamonada</taxon>
        <taxon>Diplomonadida</taxon>
        <taxon>Hexamitidae</taxon>
        <taxon>Hexamitinae</taxon>
        <taxon>Trepomonas</taxon>
    </lineage>
</organism>
<dbReference type="PANTHER" id="PTHR31598:SF1">
    <property type="entry name" value="DYNEIN REGULATORY COMPLEX PROTEIN 10"/>
    <property type="match status" value="1"/>
</dbReference>
<evidence type="ECO:0000256" key="3">
    <source>
        <dbReference type="ARBA" id="ARBA00009071"/>
    </source>
</evidence>
<keyword evidence="9" id="KW-0966">Cell projection</keyword>
<feature type="non-terminal residue" evidence="11">
    <location>
        <position position="1"/>
    </location>
</feature>
<evidence type="ECO:0000256" key="6">
    <source>
        <dbReference type="ARBA" id="ARBA00022846"/>
    </source>
</evidence>
<evidence type="ECO:0000256" key="9">
    <source>
        <dbReference type="ARBA" id="ARBA00023273"/>
    </source>
</evidence>
<name>A0A146K9M6_9EUKA</name>
<evidence type="ECO:0000313" key="11">
    <source>
        <dbReference type="EMBL" id="JAP93038.1"/>
    </source>
</evidence>
<reference evidence="11" key="1">
    <citation type="submission" date="2015-07" db="EMBL/GenBank/DDBJ databases">
        <title>Adaptation to a free-living lifestyle via gene acquisitions in the diplomonad Trepomonas sp. PC1.</title>
        <authorList>
            <person name="Xu F."/>
            <person name="Jerlstrom-Hultqvist J."/>
            <person name="Kolisko M."/>
            <person name="Simpson A.G.B."/>
            <person name="Roger A.J."/>
            <person name="Svard S.G."/>
            <person name="Andersson J.O."/>
        </authorList>
    </citation>
    <scope>NUCLEOTIDE SEQUENCE</scope>
    <source>
        <strain evidence="11">PC1</strain>
    </source>
</reference>
<feature type="coiled-coil region" evidence="10">
    <location>
        <begin position="228"/>
        <end position="309"/>
    </location>
</feature>